<proteinExistence type="predicted"/>
<keyword evidence="3" id="KW-1185">Reference proteome</keyword>
<keyword evidence="1" id="KW-0472">Membrane</keyword>
<gene>
    <name evidence="2" type="ORF">GCM10011346_39210</name>
</gene>
<evidence type="ECO:0000256" key="1">
    <source>
        <dbReference type="SAM" id="Phobius"/>
    </source>
</evidence>
<keyword evidence="1" id="KW-0812">Transmembrane</keyword>
<accession>A0ABQ2NZP9</accession>
<reference evidence="3" key="1">
    <citation type="journal article" date="2019" name="Int. J. Syst. Evol. Microbiol.">
        <title>The Global Catalogue of Microorganisms (GCM) 10K type strain sequencing project: providing services to taxonomists for standard genome sequencing and annotation.</title>
        <authorList>
            <consortium name="The Broad Institute Genomics Platform"/>
            <consortium name="The Broad Institute Genome Sequencing Center for Infectious Disease"/>
            <person name="Wu L."/>
            <person name="Ma J."/>
        </authorList>
    </citation>
    <scope>NUCLEOTIDE SEQUENCE [LARGE SCALE GENOMIC DNA]</scope>
    <source>
        <strain evidence="3">CGMCC 1.7693</strain>
    </source>
</reference>
<dbReference type="RefSeq" id="WP_188736343.1">
    <property type="nucleotide sequence ID" value="NZ_BMLW01000012.1"/>
</dbReference>
<dbReference type="EMBL" id="BMLW01000012">
    <property type="protein sequence ID" value="GGP14602.1"/>
    <property type="molecule type" value="Genomic_DNA"/>
</dbReference>
<organism evidence="2 3">
    <name type="scientific">Oceanobacillus neutriphilus</name>
    <dbReference type="NCBI Taxonomy" id="531815"/>
    <lineage>
        <taxon>Bacteria</taxon>
        <taxon>Bacillati</taxon>
        <taxon>Bacillota</taxon>
        <taxon>Bacilli</taxon>
        <taxon>Bacillales</taxon>
        <taxon>Bacillaceae</taxon>
        <taxon>Oceanobacillus</taxon>
    </lineage>
</organism>
<comment type="caution">
    <text evidence="2">The sequence shown here is derived from an EMBL/GenBank/DDBJ whole genome shotgun (WGS) entry which is preliminary data.</text>
</comment>
<keyword evidence="1" id="KW-1133">Transmembrane helix</keyword>
<feature type="transmembrane region" description="Helical" evidence="1">
    <location>
        <begin position="50"/>
        <end position="73"/>
    </location>
</feature>
<name>A0ABQ2NZP9_9BACI</name>
<feature type="transmembrane region" description="Helical" evidence="1">
    <location>
        <begin position="20"/>
        <end position="38"/>
    </location>
</feature>
<evidence type="ECO:0000313" key="2">
    <source>
        <dbReference type="EMBL" id="GGP14602.1"/>
    </source>
</evidence>
<evidence type="ECO:0000313" key="3">
    <source>
        <dbReference type="Proteomes" id="UP000641206"/>
    </source>
</evidence>
<sequence>MENMLLSGIITIGNIGINSVYVYLGIMLLCSAAVYYMVKKLYKWAIKKQMLRFLSYIGASTVIISLTIILAVLQERDAWQFLKAGIQSLAFLGISLAIFPLLHQFLLKRK</sequence>
<dbReference type="Proteomes" id="UP000641206">
    <property type="component" value="Unassembled WGS sequence"/>
</dbReference>
<feature type="transmembrane region" description="Helical" evidence="1">
    <location>
        <begin position="85"/>
        <end position="107"/>
    </location>
</feature>
<protein>
    <submittedName>
        <fullName evidence="2">Uncharacterized protein</fullName>
    </submittedName>
</protein>